<evidence type="ECO:0000256" key="1">
    <source>
        <dbReference type="ARBA" id="ARBA00005250"/>
    </source>
</evidence>
<proteinExistence type="inferred from homology"/>
<comment type="similarity">
    <text evidence="1">Belongs to the metallo-beta-lactamase superfamily. Class-B beta-lactamase family.</text>
</comment>
<dbReference type="InterPro" id="IPR001279">
    <property type="entry name" value="Metallo-B-lactamas"/>
</dbReference>
<dbReference type="CDD" id="cd16282">
    <property type="entry name" value="metallo-hydrolase-like_MBL-fold"/>
    <property type="match status" value="1"/>
</dbReference>
<dbReference type="PANTHER" id="PTHR42951">
    <property type="entry name" value="METALLO-BETA-LACTAMASE DOMAIN-CONTAINING"/>
    <property type="match status" value="1"/>
</dbReference>
<evidence type="ECO:0000256" key="2">
    <source>
        <dbReference type="SAM" id="SignalP"/>
    </source>
</evidence>
<dbReference type="InterPro" id="IPR036866">
    <property type="entry name" value="RibonucZ/Hydroxyglut_hydro"/>
</dbReference>
<dbReference type="RefSeq" id="WP_250196514.1">
    <property type="nucleotide sequence ID" value="NZ_CP097635.1"/>
</dbReference>
<evidence type="ECO:0000313" key="4">
    <source>
        <dbReference type="EMBL" id="URI08292.1"/>
    </source>
</evidence>
<dbReference type="EMBL" id="CP097635">
    <property type="protein sequence ID" value="URI08292.1"/>
    <property type="molecule type" value="Genomic_DNA"/>
</dbReference>
<dbReference type="SUPFAM" id="SSF56281">
    <property type="entry name" value="Metallo-hydrolase/oxidoreductase"/>
    <property type="match status" value="1"/>
</dbReference>
<evidence type="ECO:0000313" key="5">
    <source>
        <dbReference type="Proteomes" id="UP001056201"/>
    </source>
</evidence>
<accession>A0ABY4S8S4</accession>
<dbReference type="NCBIfam" id="TIGR04559">
    <property type="entry name" value="SoxH_rel_PQQ_2"/>
    <property type="match status" value="1"/>
</dbReference>
<keyword evidence="2" id="KW-0732">Signal</keyword>
<dbReference type="Gene3D" id="3.60.15.10">
    <property type="entry name" value="Ribonuclease Z/Hydroxyacylglutathione hydrolase-like"/>
    <property type="match status" value="1"/>
</dbReference>
<dbReference type="PANTHER" id="PTHR42951:SF4">
    <property type="entry name" value="ACYL-COENZYME A THIOESTERASE MBLAC2"/>
    <property type="match status" value="1"/>
</dbReference>
<reference evidence="4" key="1">
    <citation type="submission" date="2022-05" db="EMBL/GenBank/DDBJ databases">
        <title>An RpoN-dependent PEP-CTERM gene is involved in floc formation of an Aquincola tertiaricarbonis strain.</title>
        <authorList>
            <person name="Qiu D."/>
            <person name="Xia M."/>
        </authorList>
    </citation>
    <scope>NUCLEOTIDE SEQUENCE</scope>
    <source>
        <strain evidence="4">RN12</strain>
    </source>
</reference>
<dbReference type="InterPro" id="IPR050855">
    <property type="entry name" value="NDM-1-like"/>
</dbReference>
<sequence>MRALAPLAWLAVAACLQAGAPAARAAVTAPEPTPAPLPVTQVAPGVWVHTGAVDDWQPRNGGDVANLGFIVGSRCVAVIDSGGTPTLGQALRRAVAQATPLPVCYVINTHVHPDHLLGNVAFRSPGSSTPGAEAPRFVGHARLAASIAAREPYYRQALQREFGLTMPATDIVPPTLPVEGSLTLDLGERELRLQAWPTAHTDNDLTVYDVRSRTLFLGDLLFVQHLPVVDGSLNGWLKVMDTLATLDVALAVPGHGAAGTDWPALLAPQRRYLEALRTDTRAVIRAGQPLSKAMTTVGLEAVGPWQLAETFHRRNVTAAYAELEWEE</sequence>
<feature type="chain" id="PRO_5045503991" evidence="2">
    <location>
        <begin position="26"/>
        <end position="327"/>
    </location>
</feature>
<dbReference type="Pfam" id="PF00753">
    <property type="entry name" value="Lactamase_B"/>
    <property type="match status" value="1"/>
</dbReference>
<dbReference type="PROSITE" id="PS51257">
    <property type="entry name" value="PROKAR_LIPOPROTEIN"/>
    <property type="match status" value="1"/>
</dbReference>
<dbReference type="InterPro" id="IPR030829">
    <property type="entry name" value="SoxH-rel_PQQ_2"/>
</dbReference>
<organism evidence="4 5">
    <name type="scientific">Aquincola tertiaricarbonis</name>
    <dbReference type="NCBI Taxonomy" id="391953"/>
    <lineage>
        <taxon>Bacteria</taxon>
        <taxon>Pseudomonadati</taxon>
        <taxon>Pseudomonadota</taxon>
        <taxon>Betaproteobacteria</taxon>
        <taxon>Burkholderiales</taxon>
        <taxon>Sphaerotilaceae</taxon>
        <taxon>Aquincola</taxon>
    </lineage>
</organism>
<feature type="signal peptide" evidence="2">
    <location>
        <begin position="1"/>
        <end position="25"/>
    </location>
</feature>
<evidence type="ECO:0000259" key="3">
    <source>
        <dbReference type="SMART" id="SM00849"/>
    </source>
</evidence>
<feature type="domain" description="Metallo-beta-lactamase" evidence="3">
    <location>
        <begin position="64"/>
        <end position="255"/>
    </location>
</feature>
<gene>
    <name evidence="4" type="ORF">MW290_06910</name>
</gene>
<keyword evidence="5" id="KW-1185">Reference proteome</keyword>
<name>A0ABY4S8S4_AQUTE</name>
<dbReference type="Proteomes" id="UP001056201">
    <property type="component" value="Chromosome 1"/>
</dbReference>
<protein>
    <submittedName>
        <fullName evidence="4">Quinoprotein relay system zinc metallohydrolase 2</fullName>
    </submittedName>
</protein>
<dbReference type="SMART" id="SM00849">
    <property type="entry name" value="Lactamase_B"/>
    <property type="match status" value="1"/>
</dbReference>